<evidence type="ECO:0000256" key="1">
    <source>
        <dbReference type="SAM" id="MobiDB-lite"/>
    </source>
</evidence>
<sequence length="642" mass="71515">MDQFPSAILLAQLKDVVMNNNVLHRLVRPTEQGTQVVSVDRLVNVVPHRRIYRFDRKDELNEFCNELLRRPLVLQPVVHFGRGLGRGSLACGMCYKDDKWVMMVNQTHPKILSRLQIGLDAARKAMANGQSFEVTFAFTKLVEKLYRKTLTKSEQEAAANHLDLVKTYFRYAEWEYGDLILRYHGYGALLGRGGGLLDKNLPTLNLTFEFEDLWTQEISWRTLGAEYFPHPHLSPVTEDEIRERLPAWTVNGVSPLENIGDHVPAENYSYAQAGRLYESFRKKKRKPRTDVGDMSAGGAPEPRPTASDGIELKVMGGEGENRRWRRYNEYENDVEDDHGFRPQGSSGVGPGHVSPSAPPLYGAGASFYDGGVPTGAHAGHVQSAYPEDDGFYEEKGAKPKAYRPQGQFDSHGHLYPKIRVNAEQGPDRKPSQGRGSSPSYQSPKQDQYPDAAGVQAQFTRLRMQGSDRSSHSEAGSGITDSGIDSDGHAREGSFDRPPYTHPHPHSGSPPHPYAMDNHAFHHEEDSEVNEAMRKHKELIAKMMAGSGSQAPVLDYGSGQSGYHDNRQQRHTSQSSDRDRQYANGKAGHPLPSPRSGLPSPNDLSGKQHNYSSSSSYGPSGSERSPSWQNPQSSRQLVEESFI</sequence>
<protein>
    <submittedName>
        <fullName evidence="2">Uncharacterized protein</fullName>
    </submittedName>
</protein>
<comment type="caution">
    <text evidence="2">The sequence shown here is derived from an EMBL/GenBank/DDBJ whole genome shotgun (WGS) entry which is preliminary data.</text>
</comment>
<dbReference type="Proteomes" id="UP001519460">
    <property type="component" value="Unassembled WGS sequence"/>
</dbReference>
<organism evidence="2 3">
    <name type="scientific">Batillaria attramentaria</name>
    <dbReference type="NCBI Taxonomy" id="370345"/>
    <lineage>
        <taxon>Eukaryota</taxon>
        <taxon>Metazoa</taxon>
        <taxon>Spiralia</taxon>
        <taxon>Lophotrochozoa</taxon>
        <taxon>Mollusca</taxon>
        <taxon>Gastropoda</taxon>
        <taxon>Caenogastropoda</taxon>
        <taxon>Sorbeoconcha</taxon>
        <taxon>Cerithioidea</taxon>
        <taxon>Batillariidae</taxon>
        <taxon>Batillaria</taxon>
    </lineage>
</organism>
<reference evidence="2 3" key="1">
    <citation type="journal article" date="2023" name="Sci. Data">
        <title>Genome assembly of the Korean intertidal mud-creeper Batillaria attramentaria.</title>
        <authorList>
            <person name="Patra A.K."/>
            <person name="Ho P.T."/>
            <person name="Jun S."/>
            <person name="Lee S.J."/>
            <person name="Kim Y."/>
            <person name="Won Y.J."/>
        </authorList>
    </citation>
    <scope>NUCLEOTIDE SEQUENCE [LARGE SCALE GENOMIC DNA]</scope>
    <source>
        <strain evidence="2">Wonlab-2016</strain>
    </source>
</reference>
<feature type="region of interest" description="Disordered" evidence="1">
    <location>
        <begin position="334"/>
        <end position="357"/>
    </location>
</feature>
<dbReference type="AlphaFoldDB" id="A0ABD0LJJ1"/>
<proteinExistence type="predicted"/>
<name>A0ABD0LJJ1_9CAEN</name>
<accession>A0ABD0LJJ1</accession>
<feature type="compositionally biased region" description="Basic and acidic residues" evidence="1">
    <location>
        <begin position="485"/>
        <end position="494"/>
    </location>
</feature>
<feature type="compositionally biased region" description="Polar residues" evidence="1">
    <location>
        <begin position="433"/>
        <end position="445"/>
    </location>
</feature>
<keyword evidence="3" id="KW-1185">Reference proteome</keyword>
<evidence type="ECO:0000313" key="3">
    <source>
        <dbReference type="Proteomes" id="UP001519460"/>
    </source>
</evidence>
<feature type="region of interest" description="Disordered" evidence="1">
    <location>
        <begin position="378"/>
        <end position="642"/>
    </location>
</feature>
<evidence type="ECO:0000313" key="2">
    <source>
        <dbReference type="EMBL" id="KAK7499333.1"/>
    </source>
</evidence>
<feature type="compositionally biased region" description="Low complexity" evidence="1">
    <location>
        <begin position="610"/>
        <end position="626"/>
    </location>
</feature>
<gene>
    <name evidence="2" type="ORF">BaRGS_00009308</name>
</gene>
<dbReference type="EMBL" id="JACVVK020000044">
    <property type="protein sequence ID" value="KAK7499333.1"/>
    <property type="molecule type" value="Genomic_DNA"/>
</dbReference>
<feature type="region of interest" description="Disordered" evidence="1">
    <location>
        <begin position="281"/>
        <end position="310"/>
    </location>
</feature>